<name>A0ABP8BQ43_9SPHI</name>
<sequence length="272" mass="30871">MTGTLAQLIALVAYGNQCISYPGTHREFVQHHSTFRFCEKVFFTAEKKKYFFSEGKRTTVAENPLEWFRYLGLDGCQALRLYYEPSDGSSGTADHKLAGMIGGGGTWVIEAMYPKYSDFWYGGWTVSSEKAEDNRFWSVEYRCIEYEIDSRNLQFSVGLQRDVLSKALNEIESFAKEIDMENFAQVFQRANAALASAHPDQDYYHSDLLPENTYGMAEQQLLFAASHAWVFGGMGSWNDMGFEDKQVQHRYNTVSSALYTAINNAIIAVVNS</sequence>
<reference evidence="2" key="1">
    <citation type="journal article" date="2019" name="Int. J. Syst. Evol. Microbiol.">
        <title>The Global Catalogue of Microorganisms (GCM) 10K type strain sequencing project: providing services to taxonomists for standard genome sequencing and annotation.</title>
        <authorList>
            <consortium name="The Broad Institute Genomics Platform"/>
            <consortium name="The Broad Institute Genome Sequencing Center for Infectious Disease"/>
            <person name="Wu L."/>
            <person name="Ma J."/>
        </authorList>
    </citation>
    <scope>NUCLEOTIDE SEQUENCE [LARGE SCALE GENOMIC DNA]</scope>
    <source>
        <strain evidence="2">JCM 17626</strain>
    </source>
</reference>
<protein>
    <submittedName>
        <fullName evidence="1">Uncharacterized protein</fullName>
    </submittedName>
</protein>
<gene>
    <name evidence="1" type="ORF">GCM10022289_45240</name>
</gene>
<dbReference type="Proteomes" id="UP001501772">
    <property type="component" value="Unassembled WGS sequence"/>
</dbReference>
<comment type="caution">
    <text evidence="1">The sequence shown here is derived from an EMBL/GenBank/DDBJ whole genome shotgun (WGS) entry which is preliminary data.</text>
</comment>
<organism evidence="1 2">
    <name type="scientific">Pedobacter jeongneungensis</name>
    <dbReference type="NCBI Taxonomy" id="947309"/>
    <lineage>
        <taxon>Bacteria</taxon>
        <taxon>Pseudomonadati</taxon>
        <taxon>Bacteroidota</taxon>
        <taxon>Sphingobacteriia</taxon>
        <taxon>Sphingobacteriales</taxon>
        <taxon>Sphingobacteriaceae</taxon>
        <taxon>Pedobacter</taxon>
    </lineage>
</organism>
<evidence type="ECO:0000313" key="1">
    <source>
        <dbReference type="EMBL" id="GAA4213284.1"/>
    </source>
</evidence>
<accession>A0ABP8BQ43</accession>
<dbReference type="RefSeq" id="WP_344853709.1">
    <property type="nucleotide sequence ID" value="NZ_BAABBY010000015.1"/>
</dbReference>
<dbReference type="EMBL" id="BAABBY010000015">
    <property type="protein sequence ID" value="GAA4213284.1"/>
    <property type="molecule type" value="Genomic_DNA"/>
</dbReference>
<keyword evidence="2" id="KW-1185">Reference proteome</keyword>
<proteinExistence type="predicted"/>
<evidence type="ECO:0000313" key="2">
    <source>
        <dbReference type="Proteomes" id="UP001501772"/>
    </source>
</evidence>